<feature type="chain" id="PRO_5014199284" evidence="19">
    <location>
        <begin position="31"/>
        <end position="240"/>
    </location>
</feature>
<evidence type="ECO:0000256" key="10">
    <source>
        <dbReference type="ARBA" id="ARBA00023157"/>
    </source>
</evidence>
<comment type="catalytic activity">
    <reaction evidence="15">
        <text>an adenylyl-uridine-RNA = a 3'-end 2',3'-cyclophospho-AMP-RNA + a 5'-end dephospho-uridine-RNA</text>
        <dbReference type="Rhea" id="RHEA:81383"/>
        <dbReference type="Rhea" id="RHEA-COMP:17356"/>
        <dbReference type="Rhea" id="RHEA-COMP:19675"/>
        <dbReference type="Rhea" id="RHEA-COMP:19676"/>
        <dbReference type="ChEBI" id="CHEBI:173224"/>
        <dbReference type="ChEBI" id="CHEBI:231879"/>
        <dbReference type="ChEBI" id="CHEBI:231881"/>
    </reaction>
    <physiologicalReaction direction="left-to-right" evidence="15">
        <dbReference type="Rhea" id="RHEA:81384"/>
    </physiologicalReaction>
</comment>
<accession>A0A2I2Y354</accession>
<evidence type="ECO:0000256" key="8">
    <source>
        <dbReference type="ARBA" id="ARBA00022801"/>
    </source>
</evidence>
<keyword evidence="9" id="KW-0256">Endoplasmic reticulum</keyword>
<feature type="active site" evidence="17">
    <location>
        <position position="100"/>
    </location>
</feature>
<comment type="function">
    <text evidence="16">Ribonuclease that plays an essential role in innate immune response by recognizing and degrading RNAs from microbial pathogens that are subsequently sensed by TLR8. Cleaves preferentially single-stranded RNA molecules between purine and uridine residues, which critically contributes to the supply of catabolic uridine and the generation of purine-2',3'-cyclophosphate-terminated oligoribonucleotides. In turn, RNase T2 degradation products promote the RNA-dependent activation of TLR8. In plasmacytoid dendritic cells, it cooperates with PLD3 or PLD4 5'-&gt;3' exonucleases to process RNA fragments and release 2',3'-cyclic guanosine monophosphate (2',3'-cGMP), a potent stimulatory ligand for TLR7. Also plays a key role in degradation of mitochondrial RNA and processing of non-coding RNA imported from the cytosol into mitochondria. Participates as well in degradation of mitochondrion-associated cytosolic rRNAs.</text>
</comment>
<dbReference type="PANTHER" id="PTHR11240">
    <property type="entry name" value="RIBONUCLEASE T2"/>
    <property type="match status" value="1"/>
</dbReference>
<dbReference type="PROSITE" id="PS00530">
    <property type="entry name" value="RNASE_T2_1"/>
    <property type="match status" value="1"/>
</dbReference>
<dbReference type="GO" id="GO:0005788">
    <property type="term" value="C:endoplasmic reticulum lumen"/>
    <property type="evidence" value="ECO:0007669"/>
    <property type="project" value="UniProtKB-SubCell"/>
</dbReference>
<reference evidence="20" key="4">
    <citation type="submission" date="2025-09" db="UniProtKB">
        <authorList>
            <consortium name="Ensembl"/>
        </authorList>
    </citation>
    <scope>IDENTIFICATION</scope>
</reference>
<sequence length="240" mass="27158">HAPAALSGALLGCLCLALLFLGGHWPETVCETVENDCRDPPDYWTIHGLWPDKSEGCNGSWHFNLEEIKDLLPEMKALWPDVIHSFPNRSHFWKHEWEKHGTSAAVVDALNSQKYFSRSRELYRELDSNSVLLKLRLKPSVNYYQVADFKDALVRVYGVIPKIQCLPRSQDGEVQTIGQTELCLTEQVWLADGAAKSRGLRVCEDGPVFYPPPKKKQALMPKFGKYSVLKSKRNSLSAAF</sequence>
<dbReference type="EMBL" id="CABD030051530">
    <property type="status" value="NOT_ANNOTATED_CDS"/>
    <property type="molecule type" value="Genomic_DNA"/>
</dbReference>
<comment type="similarity">
    <text evidence="4 18">Belongs to the RNase T2 family.</text>
</comment>
<evidence type="ECO:0000256" key="9">
    <source>
        <dbReference type="ARBA" id="ARBA00022824"/>
    </source>
</evidence>
<evidence type="ECO:0000256" key="2">
    <source>
        <dbReference type="ARBA" id="ARBA00004319"/>
    </source>
</evidence>
<keyword evidence="21" id="KW-1185">Reference proteome</keyword>
<dbReference type="Ensembl" id="ENSGGOT00000050580.1">
    <property type="protein sequence ID" value="ENSGGOP00000029328.1"/>
    <property type="gene ID" value="ENSGGOG00000023732.2"/>
</dbReference>
<reference evidence="21" key="1">
    <citation type="submission" date="2011-05" db="EMBL/GenBank/DDBJ databases">
        <title>Insights into the evolution of the great apes provided by the gorilla genome.</title>
        <authorList>
            <person name="Scally A."/>
        </authorList>
    </citation>
    <scope>NUCLEOTIDE SEQUENCE [LARGE SCALE GENOMIC DNA]</scope>
</reference>
<evidence type="ECO:0000256" key="19">
    <source>
        <dbReference type="SAM" id="SignalP"/>
    </source>
</evidence>
<dbReference type="InParanoid" id="A0A2I2Y354"/>
<evidence type="ECO:0000256" key="1">
    <source>
        <dbReference type="ARBA" id="ARBA00004227"/>
    </source>
</evidence>
<keyword evidence="6" id="KW-0540">Nuclease</keyword>
<dbReference type="Bgee" id="ENSGGOG00000023732">
    <property type="expression patterns" value="Expressed in cerebellum and 2 other cell types or tissues"/>
</dbReference>
<evidence type="ECO:0000256" key="18">
    <source>
        <dbReference type="RuleBase" id="RU004328"/>
    </source>
</evidence>
<proteinExistence type="inferred from homology"/>
<dbReference type="InterPro" id="IPR001568">
    <property type="entry name" value="RNase_T2-like"/>
</dbReference>
<keyword evidence="12" id="KW-0458">Lysosome</keyword>
<dbReference type="GO" id="GO:0003723">
    <property type="term" value="F:RNA binding"/>
    <property type="evidence" value="ECO:0007669"/>
    <property type="project" value="InterPro"/>
</dbReference>
<reference evidence="20" key="3">
    <citation type="submission" date="2025-08" db="UniProtKB">
        <authorList>
            <consortium name="Ensembl"/>
        </authorList>
    </citation>
    <scope>IDENTIFICATION</scope>
</reference>
<name>A0A2I2Y354_GORGO</name>
<dbReference type="SUPFAM" id="SSF55895">
    <property type="entry name" value="Ribonuclease Rh-like"/>
    <property type="match status" value="1"/>
</dbReference>
<reference evidence="20 21" key="2">
    <citation type="journal article" date="2012" name="Nature">
        <title>Insights into hominid evolution from the gorilla genome sequence.</title>
        <authorList>
            <person name="Scally A."/>
            <person name="Dutheil J.Y."/>
            <person name="Hillier L.W."/>
            <person name="Jordan G.E."/>
            <person name="Goodhead I."/>
            <person name="Herrero J."/>
            <person name="Hobolth A."/>
            <person name="Lappalainen T."/>
            <person name="Mailund T."/>
            <person name="Marques-Bonet T."/>
            <person name="McCarthy S."/>
            <person name="Montgomery S.H."/>
            <person name="Schwalie P.C."/>
            <person name="Tang Y.A."/>
            <person name="Ward M.C."/>
            <person name="Xue Y."/>
            <person name="Yngvadottir B."/>
            <person name="Alkan C."/>
            <person name="Andersen L.N."/>
            <person name="Ayub Q."/>
            <person name="Ball E.V."/>
            <person name="Beal K."/>
            <person name="Bradley B.J."/>
            <person name="Chen Y."/>
            <person name="Clee C.M."/>
            <person name="Fitzgerald S."/>
            <person name="Graves T.A."/>
            <person name="Gu Y."/>
            <person name="Heath P."/>
            <person name="Heger A."/>
            <person name="Karakoc E."/>
            <person name="Kolb-Kokocinski A."/>
            <person name="Laird G.K."/>
            <person name="Lunter G."/>
            <person name="Meader S."/>
            <person name="Mort M."/>
            <person name="Mullikin J.C."/>
            <person name="Munch K."/>
            <person name="O'Connor T.D."/>
            <person name="Phillips A.D."/>
            <person name="Prado-Martinez J."/>
            <person name="Rogers A.S."/>
            <person name="Sajjadian S."/>
            <person name="Schmidt D."/>
            <person name="Shaw K."/>
            <person name="Simpson J.T."/>
            <person name="Stenson P.D."/>
            <person name="Turner D.J."/>
            <person name="Vigilant L."/>
            <person name="Vilella A.J."/>
            <person name="Whitener W."/>
            <person name="Zhu B."/>
            <person name="Cooper D.N."/>
            <person name="de Jong P."/>
            <person name="Dermitzakis E.T."/>
            <person name="Eichler E.E."/>
            <person name="Flicek P."/>
            <person name="Goldman N."/>
            <person name="Mundy N.I."/>
            <person name="Ning Z."/>
            <person name="Odom D.T."/>
            <person name="Ponting C.P."/>
            <person name="Quail M.A."/>
            <person name="Ryder O.A."/>
            <person name="Searle S.M."/>
            <person name="Warren W.C."/>
            <person name="Wilson R.K."/>
            <person name="Schierup M.H."/>
            <person name="Rogers J."/>
            <person name="Tyler-Smith C."/>
            <person name="Durbin R."/>
        </authorList>
    </citation>
    <scope>NUCLEOTIDE SEQUENCE [LARGE SCALE GENOMIC DNA]</scope>
</reference>
<dbReference type="Gene3D" id="3.90.730.10">
    <property type="entry name" value="Ribonuclease T2-like"/>
    <property type="match status" value="1"/>
</dbReference>
<evidence type="ECO:0000313" key="21">
    <source>
        <dbReference type="Proteomes" id="UP000001519"/>
    </source>
</evidence>
<dbReference type="GO" id="GO:0006401">
    <property type="term" value="P:RNA catabolic process"/>
    <property type="evidence" value="ECO:0000318"/>
    <property type="project" value="GO_Central"/>
</dbReference>
<comment type="catalytic activity">
    <reaction evidence="14">
        <text>a guanylyl-uridine-RNA = a 3'-end 2',3'-cyclophospho-GMP-RNA + a 5'-end dephospho-uridine-RNA</text>
        <dbReference type="Rhea" id="RHEA:81323"/>
        <dbReference type="Rhea" id="RHEA-COMP:17356"/>
        <dbReference type="Rhea" id="RHEA-COMP:19658"/>
        <dbReference type="Rhea" id="RHEA-COMP:19659"/>
        <dbReference type="ChEBI" id="CHEBI:173224"/>
        <dbReference type="ChEBI" id="CHEBI:231849"/>
        <dbReference type="ChEBI" id="CHEBI:231850"/>
    </reaction>
</comment>
<dbReference type="InterPro" id="IPR018188">
    <property type="entry name" value="RNase_T2_His_AS_1"/>
</dbReference>
<dbReference type="CDD" id="cd01061">
    <property type="entry name" value="RNase_T2_euk"/>
    <property type="match status" value="1"/>
</dbReference>
<keyword evidence="10" id="KW-1015">Disulfide bond</keyword>
<keyword evidence="5" id="KW-0964">Secreted</keyword>
<evidence type="ECO:0000256" key="12">
    <source>
        <dbReference type="ARBA" id="ARBA00023228"/>
    </source>
</evidence>
<evidence type="ECO:0000256" key="16">
    <source>
        <dbReference type="ARBA" id="ARBA00054894"/>
    </source>
</evidence>
<keyword evidence="8" id="KW-0378">Hydrolase</keyword>
<keyword evidence="19" id="KW-0732">Signal</keyword>
<dbReference type="STRING" id="9593.ENSGGOP00000029328"/>
<dbReference type="Proteomes" id="UP000001519">
    <property type="component" value="Chromosome 7"/>
</dbReference>
<protein>
    <submittedName>
        <fullName evidence="20">Uncharacterized protein</fullName>
    </submittedName>
</protein>
<organism evidence="20 21">
    <name type="scientific">Gorilla gorilla gorilla</name>
    <name type="common">Western lowland gorilla</name>
    <dbReference type="NCBI Taxonomy" id="9595"/>
    <lineage>
        <taxon>Eukaryota</taxon>
        <taxon>Metazoa</taxon>
        <taxon>Chordata</taxon>
        <taxon>Craniata</taxon>
        <taxon>Vertebrata</taxon>
        <taxon>Euteleostomi</taxon>
        <taxon>Mammalia</taxon>
        <taxon>Eutheria</taxon>
        <taxon>Euarchontoglires</taxon>
        <taxon>Primates</taxon>
        <taxon>Haplorrhini</taxon>
        <taxon>Catarrhini</taxon>
        <taxon>Hominidae</taxon>
        <taxon>Gorilla</taxon>
    </lineage>
</organism>
<evidence type="ECO:0000256" key="5">
    <source>
        <dbReference type="ARBA" id="ARBA00022525"/>
    </source>
</evidence>
<dbReference type="FunFam" id="3.90.730.10:FF:000001">
    <property type="entry name" value="Ribonuclease T2"/>
    <property type="match status" value="1"/>
</dbReference>
<dbReference type="InterPro" id="IPR033697">
    <property type="entry name" value="Ribonuclease_T2_eukaryotic"/>
</dbReference>
<feature type="signal peptide" evidence="19">
    <location>
        <begin position="1"/>
        <end position="30"/>
    </location>
</feature>
<dbReference type="GO" id="GO:0016787">
    <property type="term" value="F:hydrolase activity"/>
    <property type="evidence" value="ECO:0007669"/>
    <property type="project" value="UniProtKB-KW"/>
</dbReference>
<feature type="active site" evidence="17">
    <location>
        <position position="96"/>
    </location>
</feature>
<evidence type="ECO:0000256" key="15">
    <source>
        <dbReference type="ARBA" id="ARBA00052670"/>
    </source>
</evidence>
<keyword evidence="13" id="KW-0456">Lyase</keyword>
<dbReference type="GO" id="GO:0005576">
    <property type="term" value="C:extracellular region"/>
    <property type="evidence" value="ECO:0000318"/>
    <property type="project" value="GO_Central"/>
</dbReference>
<dbReference type="AlphaFoldDB" id="A0A2I2Y354"/>
<dbReference type="OMA" id="MELEKHW"/>
<evidence type="ECO:0000256" key="13">
    <source>
        <dbReference type="ARBA" id="ARBA00023239"/>
    </source>
</evidence>
<evidence type="ECO:0000256" key="7">
    <source>
        <dbReference type="ARBA" id="ARBA00022759"/>
    </source>
</evidence>
<dbReference type="InterPro" id="IPR036430">
    <property type="entry name" value="RNase_T2-like_sf"/>
</dbReference>
<evidence type="ECO:0000256" key="4">
    <source>
        <dbReference type="ARBA" id="ARBA00007469"/>
    </source>
</evidence>
<keyword evidence="11" id="KW-0325">Glycoprotein</keyword>
<comment type="subcellular location">
    <subcellularLocation>
        <location evidence="2">Endoplasmic reticulum lumen</location>
    </subcellularLocation>
    <subcellularLocation>
        <location evidence="1">Lysosome lumen</location>
    </subcellularLocation>
    <subcellularLocation>
        <location evidence="3">Secreted</location>
    </subcellularLocation>
</comment>
<dbReference type="GO" id="GO:0004521">
    <property type="term" value="F:RNA endonuclease activity"/>
    <property type="evidence" value="ECO:0000318"/>
    <property type="project" value="GO_Central"/>
</dbReference>
<dbReference type="PANTHER" id="PTHR11240:SF22">
    <property type="entry name" value="RIBONUCLEASE T2"/>
    <property type="match status" value="1"/>
</dbReference>
<evidence type="ECO:0000256" key="3">
    <source>
        <dbReference type="ARBA" id="ARBA00004613"/>
    </source>
</evidence>
<dbReference type="GO" id="GO:0033897">
    <property type="term" value="F:ribonuclease T2 activity"/>
    <property type="evidence" value="ECO:0007669"/>
    <property type="project" value="InterPro"/>
</dbReference>
<dbReference type="GO" id="GO:0043202">
    <property type="term" value="C:lysosomal lumen"/>
    <property type="evidence" value="ECO:0007669"/>
    <property type="project" value="UniProtKB-SubCell"/>
</dbReference>
<dbReference type="GeneTree" id="ENSGT00640000091563"/>
<evidence type="ECO:0000256" key="6">
    <source>
        <dbReference type="ARBA" id="ARBA00022722"/>
    </source>
</evidence>
<dbReference type="Pfam" id="PF00445">
    <property type="entry name" value="Ribonuclease_T2"/>
    <property type="match status" value="1"/>
</dbReference>
<evidence type="ECO:0000313" key="20">
    <source>
        <dbReference type="Ensembl" id="ENSGGOP00000029328.1"/>
    </source>
</evidence>
<feature type="active site" evidence="17">
    <location>
        <position position="47"/>
    </location>
</feature>
<evidence type="ECO:0000256" key="14">
    <source>
        <dbReference type="ARBA" id="ARBA00051280"/>
    </source>
</evidence>
<evidence type="ECO:0000256" key="17">
    <source>
        <dbReference type="PIRSR" id="PIRSR633697-1"/>
    </source>
</evidence>
<evidence type="ECO:0000256" key="11">
    <source>
        <dbReference type="ARBA" id="ARBA00023180"/>
    </source>
</evidence>
<keyword evidence="7" id="KW-0255">Endonuclease</keyword>